<proteinExistence type="predicted"/>
<dbReference type="GO" id="GO:0006310">
    <property type="term" value="P:DNA recombination"/>
    <property type="evidence" value="ECO:0007669"/>
    <property type="project" value="UniProtKB-KW"/>
</dbReference>
<accession>A0A3G9IFJ0</accession>
<dbReference type="EMBL" id="CP110176">
    <property type="protein sequence ID" value="WGC86103.1"/>
    <property type="molecule type" value="Genomic_DNA"/>
</dbReference>
<dbReference type="SUPFAM" id="SSF56349">
    <property type="entry name" value="DNA breaking-rejoining enzymes"/>
    <property type="match status" value="1"/>
</dbReference>
<dbReference type="Proteomes" id="UP001163285">
    <property type="component" value="Chromosome"/>
</dbReference>
<dbReference type="InterPro" id="IPR011010">
    <property type="entry name" value="DNA_brk_join_enz"/>
</dbReference>
<dbReference type="RefSeq" id="WP_125117154.1">
    <property type="nucleotide sequence ID" value="NZ_AP019195.1"/>
</dbReference>
<dbReference type="GO" id="GO:0015074">
    <property type="term" value="P:DNA integration"/>
    <property type="evidence" value="ECO:0007669"/>
    <property type="project" value="InterPro"/>
</dbReference>
<evidence type="ECO:0000313" key="3">
    <source>
        <dbReference type="EMBL" id="WGC86103.1"/>
    </source>
</evidence>
<sequence>MSNIVYFKSNASLSTEKNLSDLIVLSRDKVTLWSDRDGFDWEAAVWPTHFNSIRFINIRARGLHQSKIPEEQHLMTSPFIYFAKSYIRYTQNIRKTKTFRRAFAALQLLEAALIEINGNADVTQISGKHLDRAVELMIFEEFKDRQGIGNALQNIAKNLATWNISTSNLKHWKHPFLGKDSNASVLKNSPDAAIKKLPSDDTLLAIAEIFSNGYTSVQDDEDIFITCVTCLLLCAPMRINEMLFFRTNPLKEETDSNGKSQLYISYWVPKNGRYVNKEIPEVMAPLAKEAVRRLQKITESSRLLARHIETKPDIFYRHSQCPNVSDDQILTQEELTQALGFASTKNVESFIYRCTGKYKCKGWTLNSIWALIKNENKKLNPFFPYQVDPTDSSSGSPLRMSESLMCFRYQQLSTRNQTNSVLLAPMNYDYYAKRLESRDMERGNKIVNMSILLKHGYEGLELRSHQLRHFLNTVADEAGVGIEAITRWSTRASQAQSRVYMHGDPDRKAQKIAAQTGMTPSQKTSMPITQDEYRIMDFGPIITTRYGVCTHDYTLTPCNKHADCLNCSELLICKGHRRSLEAITEERNHIKENLDAAQAAIDAGRRVASRWQQVHLQTLERLNKLIEIMTDENIADGSPIKIQGTDFSHQMRILNNTETKSLEKNVDVIDFGYSDDLAACLRLLSEEN</sequence>
<organism evidence="2 4">
    <name type="scientific">Aeromonas caviae</name>
    <name type="common">Aeromonas punctata</name>
    <dbReference type="NCBI Taxonomy" id="648"/>
    <lineage>
        <taxon>Bacteria</taxon>
        <taxon>Pseudomonadati</taxon>
        <taxon>Pseudomonadota</taxon>
        <taxon>Gammaproteobacteria</taxon>
        <taxon>Aeromonadales</taxon>
        <taxon>Aeromonadaceae</taxon>
        <taxon>Aeromonas</taxon>
    </lineage>
</organism>
<dbReference type="EMBL" id="CP025706">
    <property type="protein sequence ID" value="QLI60229.1"/>
    <property type="molecule type" value="Genomic_DNA"/>
</dbReference>
<evidence type="ECO:0000313" key="2">
    <source>
        <dbReference type="EMBL" id="QLI60229.1"/>
    </source>
</evidence>
<protein>
    <submittedName>
        <fullName evidence="2">Integrase</fullName>
    </submittedName>
</protein>
<dbReference type="AlphaFoldDB" id="A0A3G9IFJ0"/>
<dbReference type="InterPro" id="IPR013762">
    <property type="entry name" value="Integrase-like_cat_sf"/>
</dbReference>
<name>A0A3G9IFJ0_AERCA</name>
<reference evidence="3" key="2">
    <citation type="submission" date="2023-04" db="EMBL/GenBank/DDBJ databases">
        <title>Whole Genome Sequence of Multi-drug resistant Aeromonas caviae as a gut pathogen in newborn.</title>
        <authorList>
            <person name="Jadhav S.V."/>
            <person name="Saroj S.D."/>
            <person name="Saha U.B."/>
            <person name="Sen S."/>
            <person name="Kher A."/>
        </authorList>
    </citation>
    <scope>NUCLEOTIDE SEQUENCE</scope>
    <source>
        <strain evidence="3">SVJ23</strain>
    </source>
</reference>
<evidence type="ECO:0000313" key="4">
    <source>
        <dbReference type="Proteomes" id="UP000266778"/>
    </source>
</evidence>
<dbReference type="Gene3D" id="1.10.443.10">
    <property type="entry name" value="Intergrase catalytic core"/>
    <property type="match status" value="1"/>
</dbReference>
<dbReference type="Proteomes" id="UP000266778">
    <property type="component" value="Chromosome"/>
</dbReference>
<evidence type="ECO:0000256" key="1">
    <source>
        <dbReference type="ARBA" id="ARBA00023172"/>
    </source>
</evidence>
<gene>
    <name evidence="2" type="ORF">C1C91_21875</name>
    <name evidence="3" type="ORF">OJY61_22720</name>
</gene>
<dbReference type="GO" id="GO:0003677">
    <property type="term" value="F:DNA binding"/>
    <property type="evidence" value="ECO:0007669"/>
    <property type="project" value="InterPro"/>
</dbReference>
<keyword evidence="1" id="KW-0233">DNA recombination</keyword>
<reference evidence="2" key="1">
    <citation type="journal article" date="2019" name="J Environ">
        <title>Genetic characterization and potential molecular dissemination mechanism of tet (31) gene in Aeromonas caviae from an oxytetracycline wastewater treatment system.</title>
        <authorList>
            <person name="Shi Y."/>
            <person name="Tian Z."/>
            <person name="Leclercq S.O."/>
            <person name="Zhang H."/>
            <person name="Yang M."/>
            <person name="Zhang Y."/>
        </authorList>
    </citation>
    <scope>NUCLEOTIDE SEQUENCE</scope>
    <source>
        <strain evidence="2">T25-39</strain>
    </source>
</reference>